<keyword evidence="4" id="KW-1185">Reference proteome</keyword>
<dbReference type="RefSeq" id="WP_212690906.1">
    <property type="nucleotide sequence ID" value="NZ_CAJXUH010000001.1"/>
</dbReference>
<dbReference type="Proteomes" id="UP000677305">
    <property type="component" value="Chromosome"/>
</dbReference>
<proteinExistence type="predicted"/>
<evidence type="ECO:0000259" key="2">
    <source>
        <dbReference type="PROSITE" id="PS50927"/>
    </source>
</evidence>
<organism evidence="3 4">
    <name type="scientific">Vallitalea guaymasensis</name>
    <dbReference type="NCBI Taxonomy" id="1185412"/>
    <lineage>
        <taxon>Bacteria</taxon>
        <taxon>Bacillati</taxon>
        <taxon>Bacillota</taxon>
        <taxon>Clostridia</taxon>
        <taxon>Lachnospirales</taxon>
        <taxon>Vallitaleaceae</taxon>
        <taxon>Vallitalea</taxon>
    </lineage>
</organism>
<dbReference type="AlphaFoldDB" id="A0A8J8MD68"/>
<dbReference type="Gene3D" id="2.90.10.10">
    <property type="entry name" value="Bulb-type lectin domain"/>
    <property type="match status" value="2"/>
</dbReference>
<name>A0A8J8MD68_9FIRM</name>
<evidence type="ECO:0000313" key="4">
    <source>
        <dbReference type="Proteomes" id="UP000677305"/>
    </source>
</evidence>
<feature type="chain" id="PRO_5035193522" evidence="1">
    <location>
        <begin position="26"/>
        <end position="160"/>
    </location>
</feature>
<reference evidence="3 4" key="1">
    <citation type="submission" date="2020-07" db="EMBL/GenBank/DDBJ databases">
        <title>Vallitalea guaymasensis genome.</title>
        <authorList>
            <person name="Postec A."/>
        </authorList>
    </citation>
    <scope>NUCLEOTIDE SEQUENCE [LARGE SCALE GENOMIC DNA]</scope>
    <source>
        <strain evidence="3 4">Ra1766G1</strain>
    </source>
</reference>
<gene>
    <name evidence="3" type="ORF">HYG85_18390</name>
</gene>
<evidence type="ECO:0000313" key="3">
    <source>
        <dbReference type="EMBL" id="QUH30781.1"/>
    </source>
</evidence>
<protein>
    <submittedName>
        <fullName evidence="3">Lectin</fullName>
    </submittedName>
</protein>
<dbReference type="SUPFAM" id="SSF51110">
    <property type="entry name" value="alpha-D-mannose-specific plant lectins"/>
    <property type="match status" value="1"/>
</dbReference>
<feature type="domain" description="Bulb-type lectin" evidence="2">
    <location>
        <begin position="29"/>
        <end position="159"/>
    </location>
</feature>
<dbReference type="InterPro" id="IPR036426">
    <property type="entry name" value="Bulb-type_lectin_dom_sf"/>
</dbReference>
<keyword evidence="1" id="KW-0732">Signal</keyword>
<dbReference type="InterPro" id="IPR001480">
    <property type="entry name" value="Bulb-type_lectin_dom"/>
</dbReference>
<evidence type="ECO:0000256" key="1">
    <source>
        <dbReference type="SAM" id="SignalP"/>
    </source>
</evidence>
<dbReference type="SMART" id="SM00108">
    <property type="entry name" value="B_lectin"/>
    <property type="match status" value="1"/>
</dbReference>
<dbReference type="EMBL" id="CP058561">
    <property type="protein sequence ID" value="QUH30781.1"/>
    <property type="molecule type" value="Genomic_DNA"/>
</dbReference>
<dbReference type="KEGG" id="vgu:HYG85_18390"/>
<sequence length="160" mass="18234">MRKRSFVVILTLSIMLLLNGMTCLAAHGENTLRPGESLSMWQWIESSNHEYLLQMQTGGKMVLYSKSRGVLWTSPISYYPGYNHRPNRFIMQHDGNLVMYHNLFPSKPDPGDIGDQTLYDMPVWDSKTYNNPGAHLILQDDGNLVIYQGTQPLWATGTNL</sequence>
<dbReference type="PROSITE" id="PS50927">
    <property type="entry name" value="BULB_LECTIN"/>
    <property type="match status" value="1"/>
</dbReference>
<accession>A0A8J8MD68</accession>
<feature type="signal peptide" evidence="1">
    <location>
        <begin position="1"/>
        <end position="25"/>
    </location>
</feature>